<dbReference type="SUPFAM" id="SSF81383">
    <property type="entry name" value="F-box domain"/>
    <property type="match status" value="1"/>
</dbReference>
<name>A0ABD3TGM2_9LAMI</name>
<gene>
    <name evidence="2" type="ORF">ACJIZ3_010321</name>
</gene>
<protein>
    <recommendedName>
        <fullName evidence="1">F-box domain-containing protein</fullName>
    </recommendedName>
</protein>
<sequence>MAATEDQQLSTTIEDMQIHGDVLETIFSHVPLIHLASASHVSKSWCTAVSSSLRHSKKPKPWLILHTQSTRFPYSARKYAYDPRSNIWMKISQPSIKHISALKSSHSNFLYMLSPSKFSFSLDPLNCHWCHVDPPLVWRTDPIVARVGDHIIVAGGACDFEDDPLALEIYNLTTRVWQRCDSLPRNLKDSAASDWLSMATTGERLVVAEKQSGVTHCFDPVSKSWSDSIVLDPGQPVSSFNIGCSNNGLILVGLCRNRNGEGVRIWGVFGEDFECEEIGEMPVDYVEKLKGESLENFSIDVRVAGNVVYVYSAWEVVACELVDGGRCRWWSVRNVAARDDLIMERLVFTCSEVGIDELQRVMGAEIELSLLS</sequence>
<dbReference type="SUPFAM" id="SSF117281">
    <property type="entry name" value="Kelch motif"/>
    <property type="match status" value="1"/>
</dbReference>
<dbReference type="Gene3D" id="1.20.1280.50">
    <property type="match status" value="1"/>
</dbReference>
<feature type="domain" description="F-box" evidence="1">
    <location>
        <begin position="21"/>
        <end position="55"/>
    </location>
</feature>
<accession>A0ABD3TGM2</accession>
<evidence type="ECO:0000259" key="1">
    <source>
        <dbReference type="Pfam" id="PF00646"/>
    </source>
</evidence>
<dbReference type="InterPro" id="IPR036047">
    <property type="entry name" value="F-box-like_dom_sf"/>
</dbReference>
<proteinExistence type="predicted"/>
<dbReference type="InterPro" id="IPR015915">
    <property type="entry name" value="Kelch-typ_b-propeller"/>
</dbReference>
<reference evidence="2 3" key="1">
    <citation type="submission" date="2024-12" db="EMBL/GenBank/DDBJ databases">
        <title>The unique morphological basis and parallel evolutionary history of personate flowers in Penstemon.</title>
        <authorList>
            <person name="Depatie T.H."/>
            <person name="Wessinger C.A."/>
        </authorList>
    </citation>
    <scope>NUCLEOTIDE SEQUENCE [LARGE SCALE GENOMIC DNA]</scope>
    <source>
        <strain evidence="2">WTNN_2</strain>
        <tissue evidence="2">Leaf</tissue>
    </source>
</reference>
<dbReference type="InterPro" id="IPR050354">
    <property type="entry name" value="F-box/kelch-repeat_ARATH"/>
</dbReference>
<dbReference type="InterPro" id="IPR001810">
    <property type="entry name" value="F-box_dom"/>
</dbReference>
<organism evidence="2 3">
    <name type="scientific">Penstemon smallii</name>
    <dbReference type="NCBI Taxonomy" id="265156"/>
    <lineage>
        <taxon>Eukaryota</taxon>
        <taxon>Viridiplantae</taxon>
        <taxon>Streptophyta</taxon>
        <taxon>Embryophyta</taxon>
        <taxon>Tracheophyta</taxon>
        <taxon>Spermatophyta</taxon>
        <taxon>Magnoliopsida</taxon>
        <taxon>eudicotyledons</taxon>
        <taxon>Gunneridae</taxon>
        <taxon>Pentapetalae</taxon>
        <taxon>asterids</taxon>
        <taxon>lamiids</taxon>
        <taxon>Lamiales</taxon>
        <taxon>Plantaginaceae</taxon>
        <taxon>Cheloneae</taxon>
        <taxon>Penstemon</taxon>
    </lineage>
</organism>
<comment type="caution">
    <text evidence="2">The sequence shown here is derived from an EMBL/GenBank/DDBJ whole genome shotgun (WGS) entry which is preliminary data.</text>
</comment>
<dbReference type="AlphaFoldDB" id="A0ABD3TGM2"/>
<dbReference type="PANTHER" id="PTHR24414">
    <property type="entry name" value="F-BOX/KELCH-REPEAT PROTEIN SKIP4"/>
    <property type="match status" value="1"/>
</dbReference>
<dbReference type="Pfam" id="PF00646">
    <property type="entry name" value="F-box"/>
    <property type="match status" value="1"/>
</dbReference>
<dbReference type="Gene3D" id="2.120.10.80">
    <property type="entry name" value="Kelch-type beta propeller"/>
    <property type="match status" value="1"/>
</dbReference>
<evidence type="ECO:0000313" key="3">
    <source>
        <dbReference type="Proteomes" id="UP001634393"/>
    </source>
</evidence>
<dbReference type="Proteomes" id="UP001634393">
    <property type="component" value="Unassembled WGS sequence"/>
</dbReference>
<dbReference type="EMBL" id="JBJXBP010000004">
    <property type="protein sequence ID" value="KAL3835585.1"/>
    <property type="molecule type" value="Genomic_DNA"/>
</dbReference>
<evidence type="ECO:0000313" key="2">
    <source>
        <dbReference type="EMBL" id="KAL3835585.1"/>
    </source>
</evidence>
<keyword evidence="3" id="KW-1185">Reference proteome</keyword>
<dbReference type="CDD" id="cd09917">
    <property type="entry name" value="F-box_SF"/>
    <property type="match status" value="1"/>
</dbReference>
<dbReference type="PANTHER" id="PTHR24414:SF44">
    <property type="entry name" value="F-BOX DOMAIN-CONTAINING PROTEIN"/>
    <property type="match status" value="1"/>
</dbReference>